<comment type="caution">
    <text evidence="1">The sequence shown here is derived from an EMBL/GenBank/DDBJ whole genome shotgun (WGS) entry which is preliminary data.</text>
</comment>
<evidence type="ECO:0000313" key="2">
    <source>
        <dbReference type="Proteomes" id="UP000215902"/>
    </source>
</evidence>
<gene>
    <name evidence="1" type="ORF">BOX15_Mlig031181g3</name>
</gene>
<sequence>MGRPQNFEKGGQMTEAVIRALKIKRLLRLASQVRGTDVVPARALVLCTVPFQTTGSAGASSPTSSSLHTALWPRKDCVAAASTSRGIANASDI</sequence>
<protein>
    <submittedName>
        <fullName evidence="1">Uncharacterized protein</fullName>
    </submittedName>
</protein>
<evidence type="ECO:0000313" key="1">
    <source>
        <dbReference type="EMBL" id="PAA53122.1"/>
    </source>
</evidence>
<name>A0A267DX98_9PLAT</name>
<dbReference type="Proteomes" id="UP000215902">
    <property type="component" value="Unassembled WGS sequence"/>
</dbReference>
<keyword evidence="2" id="KW-1185">Reference proteome</keyword>
<accession>A0A267DX98</accession>
<dbReference type="EMBL" id="NIVC01003130">
    <property type="protein sequence ID" value="PAA53122.1"/>
    <property type="molecule type" value="Genomic_DNA"/>
</dbReference>
<dbReference type="AlphaFoldDB" id="A0A267DX98"/>
<proteinExistence type="predicted"/>
<organism evidence="1 2">
    <name type="scientific">Macrostomum lignano</name>
    <dbReference type="NCBI Taxonomy" id="282301"/>
    <lineage>
        <taxon>Eukaryota</taxon>
        <taxon>Metazoa</taxon>
        <taxon>Spiralia</taxon>
        <taxon>Lophotrochozoa</taxon>
        <taxon>Platyhelminthes</taxon>
        <taxon>Rhabditophora</taxon>
        <taxon>Macrostomorpha</taxon>
        <taxon>Macrostomida</taxon>
        <taxon>Macrostomidae</taxon>
        <taxon>Macrostomum</taxon>
    </lineage>
</organism>
<reference evidence="1 2" key="1">
    <citation type="submission" date="2017-06" db="EMBL/GenBank/DDBJ databases">
        <title>A platform for efficient transgenesis in Macrostomum lignano, a flatworm model organism for stem cell research.</title>
        <authorList>
            <person name="Berezikov E."/>
        </authorList>
    </citation>
    <scope>NUCLEOTIDE SEQUENCE [LARGE SCALE GENOMIC DNA]</scope>
    <source>
        <strain evidence="1">DV1</strain>
        <tissue evidence="1">Whole organism</tissue>
    </source>
</reference>